<dbReference type="EMBL" id="JACJSK010000019">
    <property type="protein sequence ID" value="MBD2545144.1"/>
    <property type="molecule type" value="Genomic_DNA"/>
</dbReference>
<evidence type="ECO:0000313" key="1">
    <source>
        <dbReference type="EMBL" id="MBD2545144.1"/>
    </source>
</evidence>
<reference evidence="1 2" key="1">
    <citation type="journal article" date="2020" name="ISME J.">
        <title>Comparative genomics reveals insights into cyanobacterial evolution and habitat adaptation.</title>
        <authorList>
            <person name="Chen M.Y."/>
            <person name="Teng W.K."/>
            <person name="Zhao L."/>
            <person name="Hu C.X."/>
            <person name="Zhou Y.K."/>
            <person name="Han B.P."/>
            <person name="Song L.R."/>
            <person name="Shu W.S."/>
        </authorList>
    </citation>
    <scope>NUCLEOTIDE SEQUENCE [LARGE SCALE GENOMIC DNA]</scope>
    <source>
        <strain evidence="1 2">FACHB-1370</strain>
    </source>
</reference>
<keyword evidence="2" id="KW-1185">Reference proteome</keyword>
<dbReference type="RefSeq" id="WP_190878948.1">
    <property type="nucleotide sequence ID" value="NZ_JACJSK010000019.1"/>
</dbReference>
<evidence type="ECO:0000313" key="2">
    <source>
        <dbReference type="Proteomes" id="UP000641954"/>
    </source>
</evidence>
<proteinExistence type="predicted"/>
<accession>A0ABR8EGB8</accession>
<protein>
    <submittedName>
        <fullName evidence="1">Uncharacterized protein</fullName>
    </submittedName>
</protein>
<organism evidence="1 2">
    <name type="scientific">Planktothricoides raciborskii FACHB-1370</name>
    <dbReference type="NCBI Taxonomy" id="2949576"/>
    <lineage>
        <taxon>Bacteria</taxon>
        <taxon>Bacillati</taxon>
        <taxon>Cyanobacteriota</taxon>
        <taxon>Cyanophyceae</taxon>
        <taxon>Oscillatoriophycideae</taxon>
        <taxon>Oscillatoriales</taxon>
        <taxon>Oscillatoriaceae</taxon>
        <taxon>Planktothricoides</taxon>
    </lineage>
</organism>
<comment type="caution">
    <text evidence="1">The sequence shown here is derived from an EMBL/GenBank/DDBJ whole genome shotgun (WGS) entry which is preliminary data.</text>
</comment>
<name>A0ABR8EGB8_9CYAN</name>
<sequence>MEISTKTVDNLASHPVSVVLVAYWQKRAIGWVLRNRVSFRKKSPSQKIKVRNSVSRVVWISPVYLICLNHLPES</sequence>
<dbReference type="Proteomes" id="UP000641954">
    <property type="component" value="Unassembled WGS sequence"/>
</dbReference>
<gene>
    <name evidence="1" type="ORF">H6G72_15135</name>
</gene>